<feature type="compositionally biased region" description="Basic and acidic residues" evidence="1">
    <location>
        <begin position="797"/>
        <end position="807"/>
    </location>
</feature>
<dbReference type="eggNOG" id="ENOG502T8J0">
    <property type="taxonomic scope" value="Eukaryota"/>
</dbReference>
<protein>
    <submittedName>
        <fullName evidence="3">Uncharacterized protein, isoform A</fullName>
    </submittedName>
</protein>
<evidence type="ECO:0000259" key="2">
    <source>
        <dbReference type="PROSITE" id="PS51029"/>
    </source>
</evidence>
<feature type="region of interest" description="Disordered" evidence="1">
    <location>
        <begin position="922"/>
        <end position="943"/>
    </location>
</feature>
<gene>
    <name evidence="3" type="primary">Dmoj\GI19243</name>
    <name evidence="3" type="ORF">Dmoj_GI19243</name>
</gene>
<evidence type="ECO:0000313" key="4">
    <source>
        <dbReference type="Proteomes" id="UP000009192"/>
    </source>
</evidence>
<feature type="region of interest" description="Disordered" evidence="1">
    <location>
        <begin position="540"/>
        <end position="866"/>
    </location>
</feature>
<dbReference type="PANTHER" id="PTHR21505">
    <property type="entry name" value="MADF DOMAIN-CONTAINING PROTEIN-RELATED"/>
    <property type="match status" value="1"/>
</dbReference>
<feature type="compositionally biased region" description="Basic and acidic residues" evidence="1">
    <location>
        <begin position="815"/>
        <end position="830"/>
    </location>
</feature>
<accession>B4KP69</accession>
<dbReference type="InterPro" id="IPR006578">
    <property type="entry name" value="MADF-dom"/>
</dbReference>
<dbReference type="Proteomes" id="UP000009192">
    <property type="component" value="Unassembled WGS sequence"/>
</dbReference>
<feature type="compositionally biased region" description="Polar residues" evidence="1">
    <location>
        <begin position="495"/>
        <end position="512"/>
    </location>
</feature>
<feature type="region of interest" description="Disordered" evidence="1">
    <location>
        <begin position="1195"/>
        <end position="1215"/>
    </location>
</feature>
<dbReference type="OrthoDB" id="8190343at2759"/>
<feature type="region of interest" description="Disordered" evidence="1">
    <location>
        <begin position="443"/>
        <end position="471"/>
    </location>
</feature>
<dbReference type="HOGENOM" id="CLU_256227_0_0_1"/>
<dbReference type="SMART" id="SM00595">
    <property type="entry name" value="MADF"/>
    <property type="match status" value="1"/>
</dbReference>
<dbReference type="KEGG" id="dmo:Dmoj_GI19243"/>
<feature type="region of interest" description="Disordered" evidence="1">
    <location>
        <begin position="1349"/>
        <end position="1384"/>
    </location>
</feature>
<dbReference type="Pfam" id="PF10545">
    <property type="entry name" value="MADF_DNA_bdg"/>
    <property type="match status" value="1"/>
</dbReference>
<feature type="compositionally biased region" description="Polar residues" evidence="1">
    <location>
        <begin position="1237"/>
        <end position="1262"/>
    </location>
</feature>
<proteinExistence type="predicted"/>
<feature type="compositionally biased region" description="Polar residues" evidence="1">
    <location>
        <begin position="581"/>
        <end position="591"/>
    </location>
</feature>
<dbReference type="PROSITE" id="PS51029">
    <property type="entry name" value="MADF"/>
    <property type="match status" value="1"/>
</dbReference>
<evidence type="ECO:0000313" key="3">
    <source>
        <dbReference type="EMBL" id="EDW09045.2"/>
    </source>
</evidence>
<dbReference type="PANTHER" id="PTHR21505:SF8">
    <property type="entry name" value="DPT-YFP REPRESSOR BY OVEREXPRESSION, ISOFORM D-RELATED"/>
    <property type="match status" value="1"/>
</dbReference>
<feature type="compositionally biased region" description="Polar residues" evidence="1">
    <location>
        <begin position="648"/>
        <end position="660"/>
    </location>
</feature>
<feature type="compositionally biased region" description="Polar residues" evidence="1">
    <location>
        <begin position="691"/>
        <end position="718"/>
    </location>
</feature>
<keyword evidence="4" id="KW-1185">Reference proteome</keyword>
<dbReference type="EMBL" id="CH933808">
    <property type="protein sequence ID" value="EDW09045.2"/>
    <property type="molecule type" value="Genomic_DNA"/>
</dbReference>
<dbReference type="InParanoid" id="B4KP69"/>
<feature type="region of interest" description="Disordered" evidence="1">
    <location>
        <begin position="492"/>
        <end position="527"/>
    </location>
</feature>
<feature type="region of interest" description="Disordered" evidence="1">
    <location>
        <begin position="1237"/>
        <end position="1283"/>
    </location>
</feature>
<feature type="compositionally biased region" description="Polar residues" evidence="1">
    <location>
        <begin position="599"/>
        <end position="621"/>
    </location>
</feature>
<feature type="compositionally biased region" description="Basic and acidic residues" evidence="1">
    <location>
        <begin position="725"/>
        <end position="753"/>
    </location>
</feature>
<reference evidence="3 4" key="1">
    <citation type="journal article" date="2007" name="Nature">
        <title>Evolution of genes and genomes on the Drosophila phylogeny.</title>
        <authorList>
            <consortium name="Drosophila 12 Genomes Consortium"/>
            <person name="Clark A.G."/>
            <person name="Eisen M.B."/>
            <person name="Smith D.R."/>
            <person name="Bergman C.M."/>
            <person name="Oliver B."/>
            <person name="Markow T.A."/>
            <person name="Kaufman T.C."/>
            <person name="Kellis M."/>
            <person name="Gelbart W."/>
            <person name="Iyer V.N."/>
            <person name="Pollard D.A."/>
            <person name="Sackton T.B."/>
            <person name="Larracuente A.M."/>
            <person name="Singh N.D."/>
            <person name="Abad J.P."/>
            <person name="Abt D.N."/>
            <person name="Adryan B."/>
            <person name="Aguade M."/>
            <person name="Akashi H."/>
            <person name="Anderson W.W."/>
            <person name="Aquadro C.F."/>
            <person name="Ardell D.H."/>
            <person name="Arguello R."/>
            <person name="Artieri C.G."/>
            <person name="Barbash D.A."/>
            <person name="Barker D."/>
            <person name="Barsanti P."/>
            <person name="Batterham P."/>
            <person name="Batzoglou S."/>
            <person name="Begun D."/>
            <person name="Bhutkar A."/>
            <person name="Blanco E."/>
            <person name="Bosak S.A."/>
            <person name="Bradley R.K."/>
            <person name="Brand A.D."/>
            <person name="Brent M.R."/>
            <person name="Brooks A.N."/>
            <person name="Brown R.H."/>
            <person name="Butlin R.K."/>
            <person name="Caggese C."/>
            <person name="Calvi B.R."/>
            <person name="Bernardo de Carvalho A."/>
            <person name="Caspi A."/>
            <person name="Castrezana S."/>
            <person name="Celniker S.E."/>
            <person name="Chang J.L."/>
            <person name="Chapple C."/>
            <person name="Chatterji S."/>
            <person name="Chinwalla A."/>
            <person name="Civetta A."/>
            <person name="Clifton S.W."/>
            <person name="Comeron J.M."/>
            <person name="Costello J.C."/>
            <person name="Coyne J.A."/>
            <person name="Daub J."/>
            <person name="David R.G."/>
            <person name="Delcher A.L."/>
            <person name="Delehaunty K."/>
            <person name="Do C.B."/>
            <person name="Ebling H."/>
            <person name="Edwards K."/>
            <person name="Eickbush T."/>
            <person name="Evans J.D."/>
            <person name="Filipski A."/>
            <person name="Findeiss S."/>
            <person name="Freyhult E."/>
            <person name="Fulton L."/>
            <person name="Fulton R."/>
            <person name="Garcia A.C."/>
            <person name="Gardiner A."/>
            <person name="Garfield D.A."/>
            <person name="Garvin B.E."/>
            <person name="Gibson G."/>
            <person name="Gilbert D."/>
            <person name="Gnerre S."/>
            <person name="Godfrey J."/>
            <person name="Good R."/>
            <person name="Gotea V."/>
            <person name="Gravely B."/>
            <person name="Greenberg A.J."/>
            <person name="Griffiths-Jones S."/>
            <person name="Gross S."/>
            <person name="Guigo R."/>
            <person name="Gustafson E.A."/>
            <person name="Haerty W."/>
            <person name="Hahn M.W."/>
            <person name="Halligan D.L."/>
            <person name="Halpern A.L."/>
            <person name="Halter G.M."/>
            <person name="Han M.V."/>
            <person name="Heger A."/>
            <person name="Hillier L."/>
            <person name="Hinrichs A.S."/>
            <person name="Holmes I."/>
            <person name="Hoskins R.A."/>
            <person name="Hubisz M.J."/>
            <person name="Hultmark D."/>
            <person name="Huntley M.A."/>
            <person name="Jaffe D.B."/>
            <person name="Jagadeeshan S."/>
            <person name="Jeck W.R."/>
            <person name="Johnson J."/>
            <person name="Jones C.D."/>
            <person name="Jordan W.C."/>
            <person name="Karpen G.H."/>
            <person name="Kataoka E."/>
            <person name="Keightley P.D."/>
            <person name="Kheradpour P."/>
            <person name="Kirkness E.F."/>
            <person name="Koerich L.B."/>
            <person name="Kristiansen K."/>
            <person name="Kudrna D."/>
            <person name="Kulathinal R.J."/>
            <person name="Kumar S."/>
            <person name="Kwok R."/>
            <person name="Lander E."/>
            <person name="Langley C.H."/>
            <person name="Lapoint R."/>
            <person name="Lazzaro B.P."/>
            <person name="Lee S.J."/>
            <person name="Levesque L."/>
            <person name="Li R."/>
            <person name="Lin C.F."/>
            <person name="Lin M.F."/>
            <person name="Lindblad-Toh K."/>
            <person name="Llopart A."/>
            <person name="Long M."/>
            <person name="Low L."/>
            <person name="Lozovsky E."/>
            <person name="Lu J."/>
            <person name="Luo M."/>
            <person name="Machado C.A."/>
            <person name="Makalowski W."/>
            <person name="Marzo M."/>
            <person name="Matsuda M."/>
            <person name="Matzkin L."/>
            <person name="McAllister B."/>
            <person name="McBride C.S."/>
            <person name="McKernan B."/>
            <person name="McKernan K."/>
            <person name="Mendez-Lago M."/>
            <person name="Minx P."/>
            <person name="Mollenhauer M.U."/>
            <person name="Montooth K."/>
            <person name="Mount S.M."/>
            <person name="Mu X."/>
            <person name="Myers E."/>
            <person name="Negre B."/>
            <person name="Newfeld S."/>
            <person name="Nielsen R."/>
            <person name="Noor M.A."/>
            <person name="O'Grady P."/>
            <person name="Pachter L."/>
            <person name="Papaceit M."/>
            <person name="Parisi M.J."/>
            <person name="Parisi M."/>
            <person name="Parts L."/>
            <person name="Pedersen J.S."/>
            <person name="Pesole G."/>
            <person name="Phillippy A.M."/>
            <person name="Ponting C.P."/>
            <person name="Pop M."/>
            <person name="Porcelli D."/>
            <person name="Powell J.R."/>
            <person name="Prohaska S."/>
            <person name="Pruitt K."/>
            <person name="Puig M."/>
            <person name="Quesneville H."/>
            <person name="Ram K.R."/>
            <person name="Rand D."/>
            <person name="Rasmussen M.D."/>
            <person name="Reed L.K."/>
            <person name="Reenan R."/>
            <person name="Reily A."/>
            <person name="Remington K.A."/>
            <person name="Rieger T.T."/>
            <person name="Ritchie M.G."/>
            <person name="Robin C."/>
            <person name="Rogers Y.H."/>
            <person name="Rohde C."/>
            <person name="Rozas J."/>
            <person name="Rubenfield M.J."/>
            <person name="Ruiz A."/>
            <person name="Russo S."/>
            <person name="Salzberg S.L."/>
            <person name="Sanchez-Gracia A."/>
            <person name="Saranga D.J."/>
            <person name="Sato H."/>
            <person name="Schaeffer S.W."/>
            <person name="Schatz M.C."/>
            <person name="Schlenke T."/>
            <person name="Schwartz R."/>
            <person name="Segarra C."/>
            <person name="Singh R.S."/>
            <person name="Sirot L."/>
            <person name="Sirota M."/>
            <person name="Sisneros N.B."/>
            <person name="Smith C.D."/>
            <person name="Smith T.F."/>
            <person name="Spieth J."/>
            <person name="Stage D.E."/>
            <person name="Stark A."/>
            <person name="Stephan W."/>
            <person name="Strausberg R.L."/>
            <person name="Strempel S."/>
            <person name="Sturgill D."/>
            <person name="Sutton G."/>
            <person name="Sutton G.G."/>
            <person name="Tao W."/>
            <person name="Teichmann S."/>
            <person name="Tobari Y.N."/>
            <person name="Tomimura Y."/>
            <person name="Tsolas J.M."/>
            <person name="Valente V.L."/>
            <person name="Venter E."/>
            <person name="Venter J.C."/>
            <person name="Vicario S."/>
            <person name="Vieira F.G."/>
            <person name="Vilella A.J."/>
            <person name="Villasante A."/>
            <person name="Walenz B."/>
            <person name="Wang J."/>
            <person name="Wasserman M."/>
            <person name="Watts T."/>
            <person name="Wilson D."/>
            <person name="Wilson R.K."/>
            <person name="Wing R.A."/>
            <person name="Wolfner M.F."/>
            <person name="Wong A."/>
            <person name="Wong G.K."/>
            <person name="Wu C.I."/>
            <person name="Wu G."/>
            <person name="Yamamoto D."/>
            <person name="Yang H.P."/>
            <person name="Yang S.P."/>
            <person name="Yorke J.A."/>
            <person name="Yoshida K."/>
            <person name="Zdobnov E."/>
            <person name="Zhang P."/>
            <person name="Zhang Y."/>
            <person name="Zimin A.V."/>
            <person name="Baldwin J."/>
            <person name="Abdouelleil A."/>
            <person name="Abdulkadir J."/>
            <person name="Abebe A."/>
            <person name="Abera B."/>
            <person name="Abreu J."/>
            <person name="Acer S.C."/>
            <person name="Aftuck L."/>
            <person name="Alexander A."/>
            <person name="An P."/>
            <person name="Anderson E."/>
            <person name="Anderson S."/>
            <person name="Arachi H."/>
            <person name="Azer M."/>
            <person name="Bachantsang P."/>
            <person name="Barry A."/>
            <person name="Bayul T."/>
            <person name="Berlin A."/>
            <person name="Bessette D."/>
            <person name="Bloom T."/>
            <person name="Blye J."/>
            <person name="Boguslavskiy L."/>
            <person name="Bonnet C."/>
            <person name="Boukhgalter B."/>
            <person name="Bourzgui I."/>
            <person name="Brown A."/>
            <person name="Cahill P."/>
            <person name="Channer S."/>
            <person name="Cheshatsang Y."/>
            <person name="Chuda L."/>
            <person name="Citroen M."/>
            <person name="Collymore A."/>
            <person name="Cooke P."/>
            <person name="Costello M."/>
            <person name="D'Aco K."/>
            <person name="Daza R."/>
            <person name="De Haan G."/>
            <person name="DeGray S."/>
            <person name="DeMaso C."/>
            <person name="Dhargay N."/>
            <person name="Dooley K."/>
            <person name="Dooley E."/>
            <person name="Doricent M."/>
            <person name="Dorje P."/>
            <person name="Dorjee K."/>
            <person name="Dupes A."/>
            <person name="Elong R."/>
            <person name="Falk J."/>
            <person name="Farina A."/>
            <person name="Faro S."/>
            <person name="Ferguson D."/>
            <person name="Fisher S."/>
            <person name="Foley C.D."/>
            <person name="Franke A."/>
            <person name="Friedrich D."/>
            <person name="Gadbois L."/>
            <person name="Gearin G."/>
            <person name="Gearin C.R."/>
            <person name="Giannoukos G."/>
            <person name="Goode T."/>
            <person name="Graham J."/>
            <person name="Grandbois E."/>
            <person name="Grewal S."/>
            <person name="Gyaltsen K."/>
            <person name="Hafez N."/>
            <person name="Hagos B."/>
            <person name="Hall J."/>
            <person name="Henson C."/>
            <person name="Hollinger A."/>
            <person name="Honan T."/>
            <person name="Huard M.D."/>
            <person name="Hughes L."/>
            <person name="Hurhula B."/>
            <person name="Husby M.E."/>
            <person name="Kamat A."/>
            <person name="Kanga B."/>
            <person name="Kashin S."/>
            <person name="Khazanovich D."/>
            <person name="Kisner P."/>
            <person name="Lance K."/>
            <person name="Lara M."/>
            <person name="Lee W."/>
            <person name="Lennon N."/>
            <person name="Letendre F."/>
            <person name="LeVine R."/>
            <person name="Lipovsky A."/>
            <person name="Liu X."/>
            <person name="Liu J."/>
            <person name="Liu S."/>
            <person name="Lokyitsang T."/>
            <person name="Lokyitsang Y."/>
            <person name="Lubonja R."/>
            <person name="Lui A."/>
            <person name="MacDonald P."/>
            <person name="Magnisalis V."/>
            <person name="Maru K."/>
            <person name="Matthews C."/>
            <person name="McCusker W."/>
            <person name="McDonough S."/>
            <person name="Mehta T."/>
            <person name="Meldrim J."/>
            <person name="Meneus L."/>
            <person name="Mihai O."/>
            <person name="Mihalev A."/>
            <person name="Mihova T."/>
            <person name="Mittelman R."/>
            <person name="Mlenga V."/>
            <person name="Montmayeur A."/>
            <person name="Mulrain L."/>
            <person name="Navidi A."/>
            <person name="Naylor J."/>
            <person name="Negash T."/>
            <person name="Nguyen T."/>
            <person name="Nguyen N."/>
            <person name="Nicol R."/>
            <person name="Norbu C."/>
            <person name="Norbu N."/>
            <person name="Novod N."/>
            <person name="O'Neill B."/>
            <person name="Osman S."/>
            <person name="Markiewicz E."/>
            <person name="Oyono O.L."/>
            <person name="Patti C."/>
            <person name="Phunkhang P."/>
            <person name="Pierre F."/>
            <person name="Priest M."/>
            <person name="Raghuraman S."/>
            <person name="Rege F."/>
            <person name="Reyes R."/>
            <person name="Rise C."/>
            <person name="Rogov P."/>
            <person name="Ross K."/>
            <person name="Ryan E."/>
            <person name="Settipalli S."/>
            <person name="Shea T."/>
            <person name="Sherpa N."/>
            <person name="Shi L."/>
            <person name="Shih D."/>
            <person name="Sparrow T."/>
            <person name="Spaulding J."/>
            <person name="Stalker J."/>
            <person name="Stange-Thomann N."/>
            <person name="Stavropoulos S."/>
            <person name="Stone C."/>
            <person name="Strader C."/>
            <person name="Tesfaye S."/>
            <person name="Thomson T."/>
            <person name="Thoulutsang Y."/>
            <person name="Thoulutsang D."/>
            <person name="Topham K."/>
            <person name="Topping I."/>
            <person name="Tsamla T."/>
            <person name="Vassiliev H."/>
            <person name="Vo A."/>
            <person name="Wangchuk T."/>
            <person name="Wangdi T."/>
            <person name="Weiand M."/>
            <person name="Wilkinson J."/>
            <person name="Wilson A."/>
            <person name="Yadav S."/>
            <person name="Young G."/>
            <person name="Yu Q."/>
            <person name="Zembek L."/>
            <person name="Zhong D."/>
            <person name="Zimmer A."/>
            <person name="Zwirko Z."/>
            <person name="Jaffe D.B."/>
            <person name="Alvarez P."/>
            <person name="Brockman W."/>
            <person name="Butler J."/>
            <person name="Chin C."/>
            <person name="Gnerre S."/>
            <person name="Grabherr M."/>
            <person name="Kleber M."/>
            <person name="Mauceli E."/>
            <person name="MacCallum I."/>
        </authorList>
    </citation>
    <scope>NUCLEOTIDE SEQUENCE [LARGE SCALE GENOMIC DNA]</scope>
    <source>
        <strain evidence="4">Tucson 15081-1352.22</strain>
    </source>
</reference>
<name>B4KP69_DROMO</name>
<sequence>MGATGQKRKLSLKDICKLIRLYRANDCLWNPKSSSFRNLEMKERAWQRISHLFNNGLSVDAIKLQILSLRYYFATEMLAIKRCKLRGYPHVPKQPYFKELQFLKDAIEPSVSAKAIESEVQDQINCIVEDGFLLSNSESSIHSEQVDFHIPSSYEHTFANTGLQSHDSEPRQLLLPPYDMDATILLPIRCESGCDRWQQACYYEDEDENYVRRPSGSENPNERNQIYGYYSSQSVNNEYCSRNRNSQWALAYAPQMNADYSNTLNTNMYAEVTYPKCACAPKKKVLTGRYKIRSKSTDGYYDSEGFQRFVEPNAQRLQFRCTNDANYNTSSDYHRERCYRNVSRHTSGDEQLTRSNKCVGVNCEINYGTYAPLEADSAGYEAYPQKDYGAVSGYNRNNRQMTDKANDPLADDEPEAFRGICNESNCPKSQLYKQTAQDFENNDYQNDRVPAQIRHRPCDDNPDYGDEQYCRNNPEMQDRECEATGKCRIGRQDLSKTTPADDSARQTSSNRPANKHSKKKYCTNDKERLRSLNIENVILCPSSKKPAENDESNRPMQQTGEPGFEAKQARSPRRYRDEENTSTSKRQSLDTARTREENNSLPQTTSQKSRRNSAQQQQGYSMETVPEDAQQGKFDTMSNDSRGDKLRSTNIEPSNRQQSEPEYDRSRDNKGMSGEEYKPNHSQRQRENICRCSNYQSGSSTRKNQNYTSYPVSNTQRNYYEVDADYDRLNGRSRQEDYREIRAYNADTPERFQTDPSNVRSRSNDNNRPRSPTTDNYRNMPEYDSDMPDRLQTGSRNDGRRTDDKYRSRPPTNENYRDMPEYNSDTRERMQTGSRNTGRRTDSNNRSRASKNEVYRDMPEYDPNMPETGERKYTCCYSGKYDRAKESAYTSPIYNNDVIDDDEYNACVRQCLPKKYQSTDYNRKAYNNDNGPTVQENFRGNGNSNLKYEVEENGYERQQGNRIDEYTACNSECPVHQENSRYTRTYQNEEPDYQNQQAPQANLYVSCHSECPFRQEGSRYQDCNSRKYQSEGNNYENDQKIRAEEYATSPSNQYKEDYGKTYENFNNQNDVNLDCQCEESLLPVHNQSTVEHITDDINVIRYIDCIPEKCPAQQANFGNPVEEMLDCECPTDEEELQKPKVDQAEVFKTNIVCQCEAAVETDLDMSLHDRNTPRKESACECPEAAVNATVVSQNGIEDKNYKSNDGSPLNQKPRPPKVIRRKICSCKQAVLYKNKNLKSTNGVTKTETSKQRSSSPAGTKSRPSGKRQSRVEDDNLSKFQGHGGQRCNQIFGIRNGGKNISLGAEELGYSIQEQTVVSQPCDGMSMICSFEVPAILAEKTIDVLSNHIASNAPPDVDVKPAGSRRSLPGEMPPKNGGSGTETSNLGCRYRSNPFLKLNYEVSKGNIIVWHPPAQGFRASKNSFSMKDCKIDNSQASKLDKSTPPLPTR</sequence>
<evidence type="ECO:0000256" key="1">
    <source>
        <dbReference type="SAM" id="MobiDB-lite"/>
    </source>
</evidence>
<organism evidence="3 4">
    <name type="scientific">Drosophila mojavensis</name>
    <name type="common">Fruit fly</name>
    <dbReference type="NCBI Taxonomy" id="7230"/>
    <lineage>
        <taxon>Eukaryota</taxon>
        <taxon>Metazoa</taxon>
        <taxon>Ecdysozoa</taxon>
        <taxon>Arthropoda</taxon>
        <taxon>Hexapoda</taxon>
        <taxon>Insecta</taxon>
        <taxon>Pterygota</taxon>
        <taxon>Neoptera</taxon>
        <taxon>Endopterygota</taxon>
        <taxon>Diptera</taxon>
        <taxon>Brachycera</taxon>
        <taxon>Muscomorpha</taxon>
        <taxon>Ephydroidea</taxon>
        <taxon>Drosophilidae</taxon>
        <taxon>Drosophila</taxon>
    </lineage>
</organism>
<feature type="compositionally biased region" description="Basic and acidic residues" evidence="1">
    <location>
        <begin position="662"/>
        <end position="689"/>
    </location>
</feature>
<feature type="compositionally biased region" description="Basic and acidic residues" evidence="1">
    <location>
        <begin position="839"/>
        <end position="859"/>
    </location>
</feature>
<feature type="domain" description="MADF" evidence="2">
    <location>
        <begin position="17"/>
        <end position="108"/>
    </location>
</feature>